<dbReference type="OrthoDB" id="9806925at2"/>
<protein>
    <recommendedName>
        <fullName evidence="6">ADP-dependent (S)-NAD(P)H-hydrate dehydratase</fullName>
        <ecNumber evidence="6">4.2.1.136</ecNumber>
    </recommendedName>
    <alternativeName>
        <fullName evidence="6">ADP-dependent NAD(P)HX dehydratase</fullName>
    </alternativeName>
</protein>
<keyword evidence="9" id="KW-1185">Reference proteome</keyword>
<accession>A0A221JZ05</accession>
<evidence type="ECO:0000256" key="5">
    <source>
        <dbReference type="ARBA" id="ARBA00023239"/>
    </source>
</evidence>
<dbReference type="InterPro" id="IPR017953">
    <property type="entry name" value="Carbohydrate_kinase_pred_CS"/>
</dbReference>
<dbReference type="PANTHER" id="PTHR12592:SF0">
    <property type="entry name" value="ATP-DEPENDENT (S)-NAD(P)H-HYDRATE DEHYDRATASE"/>
    <property type="match status" value="1"/>
</dbReference>
<keyword evidence="5 6" id="KW-0456">Lyase</keyword>
<dbReference type="KEGG" id="spse:SULPSESMR1_01067"/>
<dbReference type="NCBIfam" id="TIGR00196">
    <property type="entry name" value="yjeF_cterm"/>
    <property type="match status" value="1"/>
</dbReference>
<dbReference type="Proteomes" id="UP000199754">
    <property type="component" value="Chromosome"/>
</dbReference>
<dbReference type="GO" id="GO:0052856">
    <property type="term" value="F:NAD(P)HX epimerase activity"/>
    <property type="evidence" value="ECO:0007669"/>
    <property type="project" value="TreeGrafter"/>
</dbReference>
<comment type="caution">
    <text evidence="6">Lacks conserved residue(s) required for the propagation of feature annotation.</text>
</comment>
<dbReference type="EC" id="4.2.1.136" evidence="6"/>
<feature type="domain" description="YjeF C-terminal" evidence="7">
    <location>
        <begin position="4"/>
        <end position="282"/>
    </location>
</feature>
<comment type="subunit">
    <text evidence="6">Homotetramer.</text>
</comment>
<dbReference type="GO" id="GO:0005524">
    <property type="term" value="F:ATP binding"/>
    <property type="evidence" value="ECO:0007669"/>
    <property type="project" value="UniProtKB-KW"/>
</dbReference>
<dbReference type="InterPro" id="IPR000631">
    <property type="entry name" value="CARKD"/>
</dbReference>
<evidence type="ECO:0000256" key="6">
    <source>
        <dbReference type="HAMAP-Rule" id="MF_01965"/>
    </source>
</evidence>
<gene>
    <name evidence="8" type="primary">nnr</name>
    <name evidence="6" type="synonym">nnrD</name>
    <name evidence="8" type="ORF">SULPSESMR1_01067</name>
</gene>
<dbReference type="PROSITE" id="PS51383">
    <property type="entry name" value="YJEF_C_3"/>
    <property type="match status" value="1"/>
</dbReference>
<reference evidence="8 9" key="1">
    <citation type="submission" date="2017-07" db="EMBL/GenBank/DDBJ databases">
        <title>Genome Sequence of Sulfitobacter pseudonitzschiae Strain SMR1 Isolated from a culture of the Diatom Skeletonema marinoi.</title>
        <authorList>
            <person name="Topel M."/>
            <person name="Pinder M.I.M."/>
            <person name="Johansson O.N."/>
            <person name="Kourtchenko O."/>
            <person name="Godhe A."/>
            <person name="Clarke A.K."/>
        </authorList>
    </citation>
    <scope>NUCLEOTIDE SEQUENCE [LARGE SCALE GENOMIC DNA]</scope>
    <source>
        <strain evidence="8 9">SMR1</strain>
    </source>
</reference>
<proteinExistence type="inferred from homology"/>
<organism evidence="8 9">
    <name type="scientific">Pseudosulfitobacter pseudonitzschiae</name>
    <dbReference type="NCBI Taxonomy" id="1402135"/>
    <lineage>
        <taxon>Bacteria</taxon>
        <taxon>Pseudomonadati</taxon>
        <taxon>Pseudomonadota</taxon>
        <taxon>Alphaproteobacteria</taxon>
        <taxon>Rhodobacterales</taxon>
        <taxon>Roseobacteraceae</taxon>
        <taxon>Pseudosulfitobacter</taxon>
    </lineage>
</organism>
<dbReference type="AlphaFoldDB" id="A0A221JZ05"/>
<keyword evidence="3 6" id="KW-0521">NADP</keyword>
<comment type="catalytic activity">
    <reaction evidence="6">
        <text>(6S)-NADPHX + ADP = AMP + phosphate + NADPH + H(+)</text>
        <dbReference type="Rhea" id="RHEA:32235"/>
        <dbReference type="ChEBI" id="CHEBI:15378"/>
        <dbReference type="ChEBI" id="CHEBI:43474"/>
        <dbReference type="ChEBI" id="CHEBI:57783"/>
        <dbReference type="ChEBI" id="CHEBI:64076"/>
        <dbReference type="ChEBI" id="CHEBI:456215"/>
        <dbReference type="ChEBI" id="CHEBI:456216"/>
        <dbReference type="EC" id="4.2.1.136"/>
    </reaction>
</comment>
<dbReference type="SUPFAM" id="SSF53613">
    <property type="entry name" value="Ribokinase-like"/>
    <property type="match status" value="1"/>
</dbReference>
<evidence type="ECO:0000313" key="8">
    <source>
        <dbReference type="EMBL" id="ASM71893.1"/>
    </source>
</evidence>
<dbReference type="InterPro" id="IPR029056">
    <property type="entry name" value="Ribokinase-like"/>
</dbReference>
<dbReference type="GO" id="GO:0052855">
    <property type="term" value="F:ADP-dependent NAD(P)H-hydrate dehydratase activity"/>
    <property type="evidence" value="ECO:0007669"/>
    <property type="project" value="UniProtKB-UniRule"/>
</dbReference>
<keyword evidence="2 6" id="KW-0067">ATP-binding</keyword>
<dbReference type="EMBL" id="CP022415">
    <property type="protein sequence ID" value="ASM71893.1"/>
    <property type="molecule type" value="Genomic_DNA"/>
</dbReference>
<evidence type="ECO:0000256" key="3">
    <source>
        <dbReference type="ARBA" id="ARBA00022857"/>
    </source>
</evidence>
<comment type="similarity">
    <text evidence="6">Belongs to the NnrD/CARKD family.</text>
</comment>
<evidence type="ECO:0000256" key="1">
    <source>
        <dbReference type="ARBA" id="ARBA00022741"/>
    </source>
</evidence>
<dbReference type="HAMAP" id="MF_01965">
    <property type="entry name" value="NADHX_dehydratase"/>
    <property type="match status" value="1"/>
</dbReference>
<evidence type="ECO:0000256" key="2">
    <source>
        <dbReference type="ARBA" id="ARBA00022840"/>
    </source>
</evidence>
<evidence type="ECO:0000256" key="4">
    <source>
        <dbReference type="ARBA" id="ARBA00023027"/>
    </source>
</evidence>
<feature type="binding site" evidence="6">
    <location>
        <position position="228"/>
    </location>
    <ligand>
        <name>(6S)-NADPHX</name>
        <dbReference type="ChEBI" id="CHEBI:64076"/>
    </ligand>
</feature>
<name>A0A221JZ05_9RHOB</name>
<feature type="binding site" evidence="6">
    <location>
        <begin position="194"/>
        <end position="198"/>
    </location>
    <ligand>
        <name>AMP</name>
        <dbReference type="ChEBI" id="CHEBI:456215"/>
    </ligand>
</feature>
<dbReference type="GO" id="GO:0046496">
    <property type="term" value="P:nicotinamide nucleotide metabolic process"/>
    <property type="evidence" value="ECO:0007669"/>
    <property type="project" value="UniProtKB-UniRule"/>
</dbReference>
<dbReference type="Pfam" id="PF01256">
    <property type="entry name" value="Carb_kinase"/>
    <property type="match status" value="1"/>
</dbReference>
<feature type="binding site" evidence="6">
    <location>
        <position position="39"/>
    </location>
    <ligand>
        <name>(6S)-NADPHX</name>
        <dbReference type="ChEBI" id="CHEBI:64076"/>
    </ligand>
</feature>
<feature type="binding site" evidence="6">
    <location>
        <position position="227"/>
    </location>
    <ligand>
        <name>AMP</name>
        <dbReference type="ChEBI" id="CHEBI:456215"/>
    </ligand>
</feature>
<sequence length="284" mass="28855">MSTHLITRDSLPDLGKAAGHKFDYGHALVLSGGPGRTGAARMAARAALRVGAGLVTLGVPPAAQMEVAAQVTAIMIKRIGDAQALGDMLQDNRLNALCAGPALGLDDRAADLVRVLLHSGRNCVLDADALTLIARDRALMQALHGGCVLTPHGGEFARLFPDIAETVQGDAPIAVKADATRKAAARSGAVVLLKGSETVVAHPGGVCTVHSATGDRAAPWLATAGAGDVLAGLITGLLARGLAPAEAAKAATWLHVSCALHFGPGLIAEDLPDCLPAVFRDLAL</sequence>
<feature type="binding site" evidence="6">
    <location>
        <position position="152"/>
    </location>
    <ligand>
        <name>(6S)-NADPHX</name>
        <dbReference type="ChEBI" id="CHEBI:64076"/>
    </ligand>
</feature>
<evidence type="ECO:0000259" key="7">
    <source>
        <dbReference type="PROSITE" id="PS51383"/>
    </source>
</evidence>
<keyword evidence="4 6" id="KW-0520">NAD</keyword>
<evidence type="ECO:0000313" key="9">
    <source>
        <dbReference type="Proteomes" id="UP000199754"/>
    </source>
</evidence>
<comment type="cofactor">
    <cofactor evidence="6">
        <name>Mg(2+)</name>
        <dbReference type="ChEBI" id="CHEBI:18420"/>
    </cofactor>
</comment>
<comment type="catalytic activity">
    <reaction evidence="6">
        <text>(6S)-NADHX + ADP = AMP + phosphate + NADH + H(+)</text>
        <dbReference type="Rhea" id="RHEA:32223"/>
        <dbReference type="ChEBI" id="CHEBI:15378"/>
        <dbReference type="ChEBI" id="CHEBI:43474"/>
        <dbReference type="ChEBI" id="CHEBI:57945"/>
        <dbReference type="ChEBI" id="CHEBI:64074"/>
        <dbReference type="ChEBI" id="CHEBI:456215"/>
        <dbReference type="ChEBI" id="CHEBI:456216"/>
        <dbReference type="EC" id="4.2.1.136"/>
    </reaction>
</comment>
<dbReference type="CDD" id="cd01171">
    <property type="entry name" value="YXKO-related"/>
    <property type="match status" value="1"/>
</dbReference>
<dbReference type="PANTHER" id="PTHR12592">
    <property type="entry name" value="ATP-DEPENDENT (S)-NAD(P)H-HYDRATE DEHYDRATASE FAMILY MEMBER"/>
    <property type="match status" value="1"/>
</dbReference>
<comment type="function">
    <text evidence="6">Catalyzes the dehydration of the S-form of NAD(P)HX at the expense of ADP, which is converted to AMP. Together with NAD(P)HX epimerase, which catalyzes the epimerization of the S- and R-forms, the enzyme allows the repair of both epimers of NAD(P)HX, a damaged form of NAD(P)H that is a result of enzymatic or heat-dependent hydration.</text>
</comment>
<dbReference type="PROSITE" id="PS01050">
    <property type="entry name" value="YJEF_C_2"/>
    <property type="match status" value="1"/>
</dbReference>
<keyword evidence="1 6" id="KW-0547">Nucleotide-binding</keyword>
<dbReference type="GO" id="GO:0110051">
    <property type="term" value="P:metabolite repair"/>
    <property type="evidence" value="ECO:0007669"/>
    <property type="project" value="TreeGrafter"/>
</dbReference>
<dbReference type="Gene3D" id="3.40.1190.20">
    <property type="match status" value="1"/>
</dbReference>